<dbReference type="Pfam" id="PF01202">
    <property type="entry name" value="SKI"/>
    <property type="match status" value="1"/>
</dbReference>
<dbReference type="GO" id="GO:0009073">
    <property type="term" value="P:aromatic amino acid family biosynthetic process"/>
    <property type="evidence" value="ECO:0007669"/>
    <property type="project" value="UniProtKB-KW"/>
</dbReference>
<comment type="similarity">
    <text evidence="2 11">Belongs to the shikimate kinase family.</text>
</comment>
<comment type="caution">
    <text evidence="11">Lacks conserved residue(s) required for the propagation of feature annotation.</text>
</comment>
<keyword evidence="4 11" id="KW-0028">Amino-acid biosynthesis</keyword>
<evidence type="ECO:0000256" key="8">
    <source>
        <dbReference type="ARBA" id="ARBA00022840"/>
    </source>
</evidence>
<dbReference type="AlphaFoldDB" id="A0A1T1CRD3"/>
<feature type="binding site" evidence="11">
    <location>
        <position position="30"/>
    </location>
    <ligand>
        <name>Mg(2+)</name>
        <dbReference type="ChEBI" id="CHEBI:18420"/>
    </ligand>
</feature>
<keyword evidence="7 11" id="KW-0418">Kinase</keyword>
<dbReference type="PANTHER" id="PTHR21087:SF16">
    <property type="entry name" value="SHIKIMATE KINASE 1, CHLOROPLASTIC"/>
    <property type="match status" value="1"/>
</dbReference>
<comment type="caution">
    <text evidence="12">The sequence shown here is derived from an EMBL/GenBank/DDBJ whole genome shotgun (WGS) entry which is preliminary data.</text>
</comment>
<keyword evidence="8 11" id="KW-0067">ATP-binding</keyword>
<evidence type="ECO:0000256" key="2">
    <source>
        <dbReference type="ARBA" id="ARBA00006997"/>
    </source>
</evidence>
<evidence type="ECO:0000256" key="11">
    <source>
        <dbReference type="HAMAP-Rule" id="MF_00109"/>
    </source>
</evidence>
<evidence type="ECO:0000313" key="12">
    <source>
        <dbReference type="EMBL" id="OOV31182.1"/>
    </source>
</evidence>
<evidence type="ECO:0000256" key="3">
    <source>
        <dbReference type="ARBA" id="ARBA00012154"/>
    </source>
</evidence>
<dbReference type="GO" id="GO:0000287">
    <property type="term" value="F:magnesium ion binding"/>
    <property type="evidence" value="ECO:0007669"/>
    <property type="project" value="UniProtKB-UniRule"/>
</dbReference>
<evidence type="ECO:0000256" key="6">
    <source>
        <dbReference type="ARBA" id="ARBA00022741"/>
    </source>
</evidence>
<organism evidence="12 13">
    <name type="scientific">Candidatus Synechococcus spongiarum LMB bulk15M</name>
    <dbReference type="NCBI Taxonomy" id="1943582"/>
    <lineage>
        <taxon>Bacteria</taxon>
        <taxon>Bacillati</taxon>
        <taxon>Cyanobacteriota</taxon>
        <taxon>Cyanophyceae</taxon>
        <taxon>Synechococcales</taxon>
        <taxon>Synechococcaceae</taxon>
        <taxon>Synechococcus</taxon>
    </lineage>
</organism>
<dbReference type="GO" id="GO:0004765">
    <property type="term" value="F:shikimate kinase activity"/>
    <property type="evidence" value="ECO:0007669"/>
    <property type="project" value="UniProtKB-UniRule"/>
</dbReference>
<comment type="subcellular location">
    <subcellularLocation>
        <location evidence="11">Cytoplasm</location>
    </subcellularLocation>
</comment>
<feature type="binding site" evidence="11">
    <location>
        <position position="72"/>
    </location>
    <ligand>
        <name>substrate</name>
    </ligand>
</feature>
<dbReference type="EC" id="2.7.1.71" evidence="3 11"/>
<evidence type="ECO:0000256" key="9">
    <source>
        <dbReference type="ARBA" id="ARBA00023141"/>
    </source>
</evidence>
<comment type="subunit">
    <text evidence="11">Monomer.</text>
</comment>
<dbReference type="PROSITE" id="PS01128">
    <property type="entry name" value="SHIKIMATE_KINASE"/>
    <property type="match status" value="1"/>
</dbReference>
<feature type="binding site" evidence="11">
    <location>
        <begin position="26"/>
        <end position="31"/>
    </location>
    <ligand>
        <name>ATP</name>
        <dbReference type="ChEBI" id="CHEBI:30616"/>
    </ligand>
</feature>
<dbReference type="InterPro" id="IPR023000">
    <property type="entry name" value="Shikimate_kinase_CS"/>
</dbReference>
<name>A0A1T1CRD3_9SYNE</name>
<dbReference type="CDD" id="cd00464">
    <property type="entry name" value="SK"/>
    <property type="match status" value="1"/>
</dbReference>
<keyword evidence="9 11" id="KW-0057">Aromatic amino acid biosynthesis</keyword>
<dbReference type="InterPro" id="IPR031322">
    <property type="entry name" value="Shikimate/glucono_kinase"/>
</dbReference>
<dbReference type="InterPro" id="IPR000623">
    <property type="entry name" value="Shikimate_kinase/TSH1"/>
</dbReference>
<dbReference type="UniPathway" id="UPA00053">
    <property type="reaction ID" value="UER00088"/>
</dbReference>
<keyword evidence="11" id="KW-0460">Magnesium</keyword>
<feature type="binding site" evidence="11">
    <location>
        <position position="48"/>
    </location>
    <ligand>
        <name>substrate</name>
    </ligand>
</feature>
<evidence type="ECO:0000256" key="1">
    <source>
        <dbReference type="ARBA" id="ARBA00004842"/>
    </source>
</evidence>
<accession>A0A1T1CRD3</accession>
<gene>
    <name evidence="11" type="primary">aroK</name>
    <name evidence="12" type="ORF">BV61_04985</name>
</gene>
<dbReference type="InterPro" id="IPR027417">
    <property type="entry name" value="P-loop_NTPase"/>
</dbReference>
<keyword evidence="11" id="KW-0479">Metal-binding</keyword>
<keyword evidence="5 11" id="KW-0808">Transferase</keyword>
<dbReference type="PANTHER" id="PTHR21087">
    <property type="entry name" value="SHIKIMATE KINASE"/>
    <property type="match status" value="1"/>
</dbReference>
<dbReference type="GO" id="GO:0008652">
    <property type="term" value="P:amino acid biosynthetic process"/>
    <property type="evidence" value="ECO:0007669"/>
    <property type="project" value="UniProtKB-KW"/>
</dbReference>
<dbReference type="GO" id="GO:0009423">
    <property type="term" value="P:chorismate biosynthetic process"/>
    <property type="evidence" value="ECO:0007669"/>
    <property type="project" value="UniProtKB-UniRule"/>
</dbReference>
<evidence type="ECO:0000256" key="7">
    <source>
        <dbReference type="ARBA" id="ARBA00022777"/>
    </source>
</evidence>
<dbReference type="GO" id="GO:0005524">
    <property type="term" value="F:ATP binding"/>
    <property type="evidence" value="ECO:0007669"/>
    <property type="project" value="UniProtKB-UniRule"/>
</dbReference>
<proteinExistence type="inferred from homology"/>
<dbReference type="EMBL" id="MWLD01000061">
    <property type="protein sequence ID" value="OOV31182.1"/>
    <property type="molecule type" value="Genomic_DNA"/>
</dbReference>
<evidence type="ECO:0000256" key="4">
    <source>
        <dbReference type="ARBA" id="ARBA00022605"/>
    </source>
</evidence>
<protein>
    <recommendedName>
        <fullName evidence="3 11">Shikimate kinase</fullName>
        <shortName evidence="11">SK</shortName>
        <ecNumber evidence="3 11">2.7.1.71</ecNumber>
    </recommendedName>
</protein>
<evidence type="ECO:0000256" key="10">
    <source>
        <dbReference type="ARBA" id="ARBA00048567"/>
    </source>
</evidence>
<evidence type="ECO:0000256" key="5">
    <source>
        <dbReference type="ARBA" id="ARBA00022679"/>
    </source>
</evidence>
<keyword evidence="13" id="KW-1185">Reference proteome</keyword>
<dbReference type="PRINTS" id="PR01100">
    <property type="entry name" value="SHIKIMTKNASE"/>
</dbReference>
<sequence>MNRARNYRPLRQRLAGANLYLVGMMGSGKSSAGRIMARLLGYRWLDADQVLETAAGRTISTLFAQEGEEGFRTMETAVLRQVGQWHSCVVSTGGGVVVRPGNWGIMRQGLIIWLTASAELLLKRLRQDPTPRPLLQCADPAQRLRELLAARESFYAQADVRITQTETMTSEAVAAAVLEALPMALQAPPHGDKGPSTDQCDAVP</sequence>
<dbReference type="GO" id="GO:0005829">
    <property type="term" value="C:cytosol"/>
    <property type="evidence" value="ECO:0007669"/>
    <property type="project" value="TreeGrafter"/>
</dbReference>
<comment type="cofactor">
    <cofactor evidence="11">
        <name>Mg(2+)</name>
        <dbReference type="ChEBI" id="CHEBI:18420"/>
    </cofactor>
    <text evidence="11">Binds 1 Mg(2+) ion per subunit.</text>
</comment>
<comment type="function">
    <text evidence="11">Catalyzes the specific phosphorylation of the 3-hydroxyl group of shikimic acid using ATP as a cosubstrate.</text>
</comment>
<comment type="pathway">
    <text evidence="1 11">Metabolic intermediate biosynthesis; chorismate biosynthesis; chorismate from D-erythrose 4-phosphate and phosphoenolpyruvate: step 5/7.</text>
</comment>
<keyword evidence="11" id="KW-0963">Cytoplasm</keyword>
<feature type="binding site" evidence="11">
    <location>
        <position position="94"/>
    </location>
    <ligand>
        <name>substrate</name>
    </ligand>
</feature>
<dbReference type="Proteomes" id="UP000242636">
    <property type="component" value="Unassembled WGS sequence"/>
</dbReference>
<dbReference type="SUPFAM" id="SSF52540">
    <property type="entry name" value="P-loop containing nucleoside triphosphate hydrolases"/>
    <property type="match status" value="1"/>
</dbReference>
<dbReference type="HAMAP" id="MF_00109">
    <property type="entry name" value="Shikimate_kinase"/>
    <property type="match status" value="1"/>
</dbReference>
<comment type="catalytic activity">
    <reaction evidence="10 11">
        <text>shikimate + ATP = 3-phosphoshikimate + ADP + H(+)</text>
        <dbReference type="Rhea" id="RHEA:13121"/>
        <dbReference type="ChEBI" id="CHEBI:15378"/>
        <dbReference type="ChEBI" id="CHEBI:30616"/>
        <dbReference type="ChEBI" id="CHEBI:36208"/>
        <dbReference type="ChEBI" id="CHEBI:145989"/>
        <dbReference type="ChEBI" id="CHEBI:456216"/>
        <dbReference type="EC" id="2.7.1.71"/>
    </reaction>
</comment>
<feature type="binding site" evidence="11">
    <location>
        <position position="151"/>
    </location>
    <ligand>
        <name>substrate</name>
    </ligand>
</feature>
<keyword evidence="6 11" id="KW-0547">Nucleotide-binding</keyword>
<evidence type="ECO:0000313" key="13">
    <source>
        <dbReference type="Proteomes" id="UP000242636"/>
    </source>
</evidence>
<feature type="binding site" evidence="11">
    <location>
        <position position="132"/>
    </location>
    <ligand>
        <name>ATP</name>
        <dbReference type="ChEBI" id="CHEBI:30616"/>
    </ligand>
</feature>
<reference evidence="12 13" key="1">
    <citation type="submission" date="2017-02" db="EMBL/GenBank/DDBJ databases">
        <title>Draft Genome Sequences of 'Candidatus Synechococcus spongiarum', Cyanobacterial Symbionts of the Mediterranean Sponge Aplysina aerophoba from two locations.</title>
        <authorList>
            <person name="Slaby B.M."/>
            <person name="Hentschel U."/>
        </authorList>
    </citation>
    <scope>NUCLEOTIDE SEQUENCE [LARGE SCALE GENOMIC DNA]</scope>
    <source>
        <strain evidence="12">LMB bulk15M</strain>
    </source>
</reference>
<dbReference type="Gene3D" id="3.40.50.300">
    <property type="entry name" value="P-loop containing nucleotide triphosphate hydrolases"/>
    <property type="match status" value="1"/>
</dbReference>